<gene>
    <name evidence="3" type="ORF">WMY93_012557</name>
</gene>
<protein>
    <recommendedName>
        <fullName evidence="2">Schlafen AlbA-2 domain-containing protein</fullName>
    </recommendedName>
</protein>
<evidence type="ECO:0000313" key="3">
    <source>
        <dbReference type="EMBL" id="KAK7912346.1"/>
    </source>
</evidence>
<reference evidence="4" key="1">
    <citation type="submission" date="2024-04" db="EMBL/GenBank/DDBJ databases">
        <title>Salinicola lusitanus LLJ914,a marine bacterium isolated from the Okinawa Trough.</title>
        <authorList>
            <person name="Li J."/>
        </authorList>
    </citation>
    <scope>NUCLEOTIDE SEQUENCE [LARGE SCALE GENOMIC DNA]</scope>
</reference>
<dbReference type="PANTHER" id="PTHR16155">
    <property type="entry name" value="DED DOMAIN-CONTAINING PROTEIN"/>
    <property type="match status" value="1"/>
</dbReference>
<evidence type="ECO:0000259" key="2">
    <source>
        <dbReference type="Pfam" id="PF04326"/>
    </source>
</evidence>
<proteinExistence type="predicted"/>
<dbReference type="AlphaFoldDB" id="A0AAW0P9F2"/>
<feature type="region of interest" description="Disordered" evidence="1">
    <location>
        <begin position="1"/>
        <end position="20"/>
    </location>
</feature>
<feature type="domain" description="Schlafen AlbA-2" evidence="2">
    <location>
        <begin position="634"/>
        <end position="774"/>
    </location>
</feature>
<keyword evidence="4" id="KW-1185">Reference proteome</keyword>
<accession>A0AAW0P9F2</accession>
<dbReference type="EMBL" id="JBBPFD010000009">
    <property type="protein sequence ID" value="KAK7912346.1"/>
    <property type="molecule type" value="Genomic_DNA"/>
</dbReference>
<dbReference type="Proteomes" id="UP001460270">
    <property type="component" value="Unassembled WGS sequence"/>
</dbReference>
<dbReference type="InterPro" id="IPR007421">
    <property type="entry name" value="Schlafen_AlbA_2_dom"/>
</dbReference>
<dbReference type="Gene3D" id="3.30.950.30">
    <property type="entry name" value="Schlafen, AAA domain"/>
    <property type="match status" value="1"/>
</dbReference>
<dbReference type="Gene3D" id="1.10.150.50">
    <property type="entry name" value="Transcription Factor, Ets-1"/>
    <property type="match status" value="1"/>
</dbReference>
<dbReference type="SUPFAM" id="SSF47769">
    <property type="entry name" value="SAM/Pointed domain"/>
    <property type="match status" value="1"/>
</dbReference>
<evidence type="ECO:0000313" key="4">
    <source>
        <dbReference type="Proteomes" id="UP001460270"/>
    </source>
</evidence>
<name>A0AAW0P9F2_9GOBI</name>
<evidence type="ECO:0000256" key="1">
    <source>
        <dbReference type="SAM" id="MobiDB-lite"/>
    </source>
</evidence>
<dbReference type="InterPro" id="IPR013761">
    <property type="entry name" value="SAM/pointed_sf"/>
</dbReference>
<dbReference type="InterPro" id="IPR038461">
    <property type="entry name" value="Schlafen_AlbA_2_dom_sf"/>
</dbReference>
<sequence>MAASEEHMTTAGLGPSADMEDWSRDQVRDWALNIQGVDKDSAEILFNQNITVDDKDRYTQHLTTAINQRFYNVVKNKAHQCIKAPRFVPVLCKNSLPTGKFVIEVDVEPHHTFCENKLFHTYDAGKKQFFIREGSSSRNLLASNTSDKQGNDYKWYIKNVDKLSKLRNEAEDKVKSHKQGFELCQMITGGSGSLDRSYYIQVTNPLHLNRSYLLPESEPTLSSVKQVQKQQIPPWSWREQSASRRGVERSLTTLDVLCLNQCEEGKKDLFSVEQLTWWNFHTFKLPGYNGFFESEHFRYILSGKLIPELRSKKKLCALLNIEHEPRSGGTTLAKQTLWTFKETHRCAKVNCTDVKLETVAEQVLTLLNYGCAAQKPPVPVLLMIDNFRCMEDVRFLQQLIEEQCLKSFVQTRFTQVILLNSSGPFDSTDDTVFLRNQASCYGVQPKDSQSIAGGGQAAGSSGLSNGTVLVTFSVITAQVELLKEREGEVRNTSNTGGNNLRILSKGCHKADMAGSEEHMMTAGLGPSADIEDWSRNQVREWALNIRGVDADSAEILFNQNITGTSLKVQNITDLTELKLGPAKLIINAIKMLQPKRQCEPHPFGWHVAYVCYTEGDVLSAVEPGASNLIEPCHEFKEFTNTTDKTKMEKFRNETVRFAAACMNSHTNGTIHFGIKDQPHGEVCGVPVNSKDKDRYTQHVTTVINQRFHKVVKNEAHYCIKPPRFVPVLSKNSFQTGKFVIEVDVEPHHEFSKLFHTYNAGKKQFFIREGSSSRNLLAPNTSDKQENDYQWEMYGKLRQHDPDGAPSENNLQDQMLLGLREGPLSQTLRTCVRQSLEL</sequence>
<dbReference type="Pfam" id="PF04326">
    <property type="entry name" value="SLFN_AlbA_2"/>
    <property type="match status" value="1"/>
</dbReference>
<dbReference type="GO" id="GO:0005737">
    <property type="term" value="C:cytoplasm"/>
    <property type="evidence" value="ECO:0007669"/>
    <property type="project" value="TreeGrafter"/>
</dbReference>
<dbReference type="PANTHER" id="PTHR16155:SF18">
    <property type="entry name" value="STERILE ALPHA MOTIF DOMAIN-CONTAINING PROTEIN 9-LIKE"/>
    <property type="match status" value="1"/>
</dbReference>
<comment type="caution">
    <text evidence="3">The sequence shown here is derived from an EMBL/GenBank/DDBJ whole genome shotgun (WGS) entry which is preliminary data.</text>
</comment>
<organism evidence="3 4">
    <name type="scientific">Mugilogobius chulae</name>
    <name type="common">yellowstripe goby</name>
    <dbReference type="NCBI Taxonomy" id="88201"/>
    <lineage>
        <taxon>Eukaryota</taxon>
        <taxon>Metazoa</taxon>
        <taxon>Chordata</taxon>
        <taxon>Craniata</taxon>
        <taxon>Vertebrata</taxon>
        <taxon>Euteleostomi</taxon>
        <taxon>Actinopterygii</taxon>
        <taxon>Neopterygii</taxon>
        <taxon>Teleostei</taxon>
        <taxon>Neoteleostei</taxon>
        <taxon>Acanthomorphata</taxon>
        <taxon>Gobiaria</taxon>
        <taxon>Gobiiformes</taxon>
        <taxon>Gobioidei</taxon>
        <taxon>Gobiidae</taxon>
        <taxon>Gobionellinae</taxon>
        <taxon>Mugilogobius</taxon>
    </lineage>
</organism>